<dbReference type="SUPFAM" id="SSF103088">
    <property type="entry name" value="OmpA-like"/>
    <property type="match status" value="1"/>
</dbReference>
<dbReference type="RefSeq" id="WP_125129699.1">
    <property type="nucleotide sequence ID" value="NZ_RHJS01000002.1"/>
</dbReference>
<dbReference type="Pfam" id="PF00691">
    <property type="entry name" value="OmpA"/>
    <property type="match status" value="1"/>
</dbReference>
<keyword evidence="5" id="KW-1185">Reference proteome</keyword>
<proteinExistence type="predicted"/>
<evidence type="ECO:0000256" key="2">
    <source>
        <dbReference type="SAM" id="SignalP"/>
    </source>
</evidence>
<evidence type="ECO:0000313" key="4">
    <source>
        <dbReference type="EMBL" id="RRK34600.1"/>
    </source>
</evidence>
<feature type="domain" description="OmpA-like" evidence="3">
    <location>
        <begin position="279"/>
        <end position="404"/>
    </location>
</feature>
<dbReference type="InterPro" id="IPR006665">
    <property type="entry name" value="OmpA-like"/>
</dbReference>
<dbReference type="EMBL" id="RHJS01000002">
    <property type="protein sequence ID" value="RRK34600.1"/>
    <property type="molecule type" value="Genomic_DNA"/>
</dbReference>
<dbReference type="InterPro" id="IPR036737">
    <property type="entry name" value="OmpA-like_sf"/>
</dbReference>
<feature type="chain" id="PRO_5038655068" evidence="2">
    <location>
        <begin position="28"/>
        <end position="419"/>
    </location>
</feature>
<accession>A0A3R8JSG8</accession>
<name>A0A3R8JSG8_9FIRM</name>
<sequence length="419" mass="45209">MRKQGNRIRVNNICRFVFLALAVLASAVGCGASKKEEEQAVHLAVILGAHANAPRANTSLIYDSVLEACGQSGSSISLIVNDGAPYASVVDIPETKAGLSREKYRSIAEDRARQILELADQMLARTGESDLLSAAALAARHLNAEEGGRKELVILDSGLTTVPPLDFTESTLDGIQTEQILDALEEQDAVPDLKGIESVCFYNLGDVAEPQSRITEGDRKRLTEIWKGIFDRAGAKRVEFRTDLPLSAVYAEGEVPAVSVMPVVEQASALVWEEIDLDELDAVSFGEETIAFLPDTDELVDREAAKKVLEGVAGYMKEHPQFQAMLVGTTAKTGDLESCISLSGKRAEAVRELLMEQGIDGIRLETAGTGYENPFYINDQKDGALDETAAAKNRSVILLDASGDMASQIRGHGYLVRGQ</sequence>
<reference evidence="4" key="1">
    <citation type="submission" date="2018-10" db="EMBL/GenBank/DDBJ databases">
        <title>Schaedlerella arabinophila gen. nov. sp. nov., isolated from the mouse intestinal tract and comparative analysis with the genome of the closely related altered Schaedler flora strain ASF502.</title>
        <authorList>
            <person name="Miyake S."/>
            <person name="Soh M."/>
            <person name="Seedorf H."/>
        </authorList>
    </citation>
    <scope>NUCLEOTIDE SEQUENCE [LARGE SCALE GENOMIC DNA]</scope>
    <source>
        <strain evidence="4">DSM 106076</strain>
    </source>
</reference>
<dbReference type="Proteomes" id="UP000274920">
    <property type="component" value="Unassembled WGS sequence"/>
</dbReference>
<comment type="caution">
    <text evidence="4">The sequence shown here is derived from an EMBL/GenBank/DDBJ whole genome shotgun (WGS) entry which is preliminary data.</text>
</comment>
<evidence type="ECO:0000259" key="3">
    <source>
        <dbReference type="PROSITE" id="PS51123"/>
    </source>
</evidence>
<dbReference type="Gene3D" id="3.30.1330.60">
    <property type="entry name" value="OmpA-like domain"/>
    <property type="match status" value="1"/>
</dbReference>
<dbReference type="GO" id="GO:0016020">
    <property type="term" value="C:membrane"/>
    <property type="evidence" value="ECO:0007669"/>
    <property type="project" value="UniProtKB-UniRule"/>
</dbReference>
<evidence type="ECO:0000256" key="1">
    <source>
        <dbReference type="PROSITE-ProRule" id="PRU00473"/>
    </source>
</evidence>
<keyword evidence="1" id="KW-0472">Membrane</keyword>
<gene>
    <name evidence="4" type="ORF">EBB54_27120</name>
</gene>
<dbReference type="AlphaFoldDB" id="A0A3R8JSG8"/>
<evidence type="ECO:0000313" key="5">
    <source>
        <dbReference type="Proteomes" id="UP000274920"/>
    </source>
</evidence>
<feature type="signal peptide" evidence="2">
    <location>
        <begin position="1"/>
        <end position="27"/>
    </location>
</feature>
<organism evidence="4 5">
    <name type="scientific">Schaedlerella arabinosiphila</name>
    <dbReference type="NCBI Taxonomy" id="2044587"/>
    <lineage>
        <taxon>Bacteria</taxon>
        <taxon>Bacillati</taxon>
        <taxon>Bacillota</taxon>
        <taxon>Clostridia</taxon>
        <taxon>Lachnospirales</taxon>
        <taxon>Lachnospiraceae</taxon>
        <taxon>Schaedlerella</taxon>
    </lineage>
</organism>
<protein>
    <submittedName>
        <fullName evidence="4">OmpA family protein</fullName>
    </submittedName>
</protein>
<dbReference type="PROSITE" id="PS51257">
    <property type="entry name" value="PROKAR_LIPOPROTEIN"/>
    <property type="match status" value="1"/>
</dbReference>
<keyword evidence="2" id="KW-0732">Signal</keyword>
<dbReference type="CDD" id="cd07185">
    <property type="entry name" value="OmpA_C-like"/>
    <property type="match status" value="1"/>
</dbReference>
<dbReference type="PROSITE" id="PS51123">
    <property type="entry name" value="OMPA_2"/>
    <property type="match status" value="1"/>
</dbReference>